<dbReference type="InterPro" id="IPR003339">
    <property type="entry name" value="ABC/ECF_trnsptr_transmembrane"/>
</dbReference>
<feature type="transmembrane region" description="Helical" evidence="10">
    <location>
        <begin position="640"/>
        <end position="659"/>
    </location>
</feature>
<dbReference type="InterPro" id="IPR015856">
    <property type="entry name" value="ABC_transpr_CbiO/EcfA_su"/>
</dbReference>
<accession>A0ABP8Y7Y5</accession>
<gene>
    <name evidence="12" type="ORF">GCM10025782_19230</name>
</gene>
<evidence type="ECO:0000256" key="4">
    <source>
        <dbReference type="ARBA" id="ARBA00022692"/>
    </source>
</evidence>
<dbReference type="EMBL" id="BAABLO010000005">
    <property type="protein sequence ID" value="GAA4721606.1"/>
    <property type="molecule type" value="Genomic_DNA"/>
</dbReference>
<dbReference type="SMART" id="SM00382">
    <property type="entry name" value="AAA"/>
    <property type="match status" value="2"/>
</dbReference>
<feature type="transmembrane region" description="Helical" evidence="10">
    <location>
        <begin position="545"/>
        <end position="565"/>
    </location>
</feature>
<name>A0ABP8Y7Y5_9MICO</name>
<sequence>MPSSPGASAGCSPGRWRGPGRSAPSPPARRRGSRALSEHPGHVEVRGLAWRPYGRRDPVIPGLDLTVCAGQRVLLVGPSGSGKSTLLRALAGVLEVADSGERSGSVLLDGAPPGERAGAVGLVLQEPGAGVVSATIGRDVAFGLENTGVPREAMPARVAAALAAVGLTMAQDTPTHALSGGEQQRLALAGALALEPTLLLLDEPTAMLDPATTASVRDVVDEVTAARGLTTVVVEHRLGPWVEVVDRILVLDSTGHLVADGDPHEVLSRQGEELAAQGIWVPGTPGPEPRPVAPGTFGPGRLGAHVVALDAVAVRVERSTRRLDGSTRTSVAVDDQWLQVRAGEGHALVGPSGAGKSTLMLALAGLLERQAGEVRVHPDLAVAGRRDPADWDTVDLARTLAWVPQWASSTIVATNVLDEVMTTSRALGLVESEALARCRALLDVLGLAHLEQADPRHLSGGEQRRLAMASAVAHQPAVLLADEATVGQDRHTWAAVMGLLEGLRDAGSAVVLTTHDAGAVDRADRVTTVGRPVQPPEPPTPRRPLVARAGPLSLLGAALLGVPAGVASPHWTTSLLVLAVQVALAVLALSAPAGAVRGAGRGPAPRGRATGVALRLVPGLLGAVSVAWSTWLLGNRDLDVVATAGLRVLVIVLPSAVLVQHVDADALGDHLAQRLHLPARPVVALAAALQRVHTFGDVWTEISRARRVRGIAATARSPRSVLAELWALTLGMLVRSLQAAAALAVAMDARGFATASRRTWAQPAPWRRADAVVLLLALAPLAVALLAP</sequence>
<comment type="similarity">
    <text evidence="2">Belongs to the ABC transporter superfamily.</text>
</comment>
<feature type="domain" description="ABC transporter" evidence="11">
    <location>
        <begin position="314"/>
        <end position="556"/>
    </location>
</feature>
<dbReference type="PROSITE" id="PS00211">
    <property type="entry name" value="ABC_TRANSPORTER_1"/>
    <property type="match status" value="2"/>
</dbReference>
<keyword evidence="6 12" id="KW-0067">ATP-binding</keyword>
<feature type="region of interest" description="Disordered" evidence="9">
    <location>
        <begin position="1"/>
        <end position="40"/>
    </location>
</feature>
<feature type="transmembrane region" description="Helical" evidence="10">
    <location>
        <begin position="725"/>
        <end position="746"/>
    </location>
</feature>
<evidence type="ECO:0000256" key="3">
    <source>
        <dbReference type="ARBA" id="ARBA00022448"/>
    </source>
</evidence>
<evidence type="ECO:0000313" key="12">
    <source>
        <dbReference type="EMBL" id="GAA4721606.1"/>
    </source>
</evidence>
<evidence type="ECO:0000256" key="10">
    <source>
        <dbReference type="SAM" id="Phobius"/>
    </source>
</evidence>
<evidence type="ECO:0000313" key="13">
    <source>
        <dbReference type="Proteomes" id="UP001500556"/>
    </source>
</evidence>
<comment type="caution">
    <text evidence="12">The sequence shown here is derived from an EMBL/GenBank/DDBJ whole genome shotgun (WGS) entry which is preliminary data.</text>
</comment>
<dbReference type="CDD" id="cd03225">
    <property type="entry name" value="ABC_cobalt_CbiO_domain1"/>
    <property type="match status" value="2"/>
</dbReference>
<evidence type="ECO:0000256" key="8">
    <source>
        <dbReference type="ARBA" id="ARBA00023136"/>
    </source>
</evidence>
<dbReference type="PANTHER" id="PTHR43553">
    <property type="entry name" value="HEAVY METAL TRANSPORTER"/>
    <property type="match status" value="1"/>
</dbReference>
<feature type="domain" description="ABC transporter" evidence="11">
    <location>
        <begin position="43"/>
        <end position="279"/>
    </location>
</feature>
<dbReference type="InterPro" id="IPR003439">
    <property type="entry name" value="ABC_transporter-like_ATP-bd"/>
</dbReference>
<evidence type="ECO:0000256" key="9">
    <source>
        <dbReference type="SAM" id="MobiDB-lite"/>
    </source>
</evidence>
<dbReference type="GO" id="GO:0005524">
    <property type="term" value="F:ATP binding"/>
    <property type="evidence" value="ECO:0007669"/>
    <property type="project" value="UniProtKB-KW"/>
</dbReference>
<proteinExistence type="inferred from homology"/>
<dbReference type="RefSeq" id="WP_345502817.1">
    <property type="nucleotide sequence ID" value="NZ_BAABLO010000005.1"/>
</dbReference>
<keyword evidence="3" id="KW-0813">Transport</keyword>
<dbReference type="CDD" id="cd16914">
    <property type="entry name" value="EcfT"/>
    <property type="match status" value="1"/>
</dbReference>
<keyword evidence="5" id="KW-0547">Nucleotide-binding</keyword>
<dbReference type="InterPro" id="IPR050095">
    <property type="entry name" value="ECF_ABC_transporter_ATP-bd"/>
</dbReference>
<evidence type="ECO:0000256" key="6">
    <source>
        <dbReference type="ARBA" id="ARBA00022840"/>
    </source>
</evidence>
<protein>
    <submittedName>
        <fullName evidence="12">ATP-binding cassette domain-containing protein</fullName>
    </submittedName>
</protein>
<evidence type="ECO:0000256" key="7">
    <source>
        <dbReference type="ARBA" id="ARBA00022989"/>
    </source>
</evidence>
<evidence type="ECO:0000256" key="1">
    <source>
        <dbReference type="ARBA" id="ARBA00004141"/>
    </source>
</evidence>
<dbReference type="InterPro" id="IPR003593">
    <property type="entry name" value="AAA+_ATPase"/>
</dbReference>
<feature type="transmembrane region" description="Helical" evidence="10">
    <location>
        <begin position="612"/>
        <end position="634"/>
    </location>
</feature>
<feature type="transmembrane region" description="Helical" evidence="10">
    <location>
        <begin position="766"/>
        <end position="787"/>
    </location>
</feature>
<dbReference type="InterPro" id="IPR017871">
    <property type="entry name" value="ABC_transporter-like_CS"/>
</dbReference>
<evidence type="ECO:0000259" key="11">
    <source>
        <dbReference type="PROSITE" id="PS50893"/>
    </source>
</evidence>
<dbReference type="InterPro" id="IPR027417">
    <property type="entry name" value="P-loop_NTPase"/>
</dbReference>
<feature type="compositionally biased region" description="Low complexity" evidence="9">
    <location>
        <begin position="1"/>
        <end position="23"/>
    </location>
</feature>
<comment type="subcellular location">
    <subcellularLocation>
        <location evidence="1">Membrane</location>
        <topology evidence="1">Multi-pass membrane protein</topology>
    </subcellularLocation>
</comment>
<keyword evidence="7 10" id="KW-1133">Transmembrane helix</keyword>
<organism evidence="12 13">
    <name type="scientific">Pedococcus ginsenosidimutans</name>
    <dbReference type="NCBI Taxonomy" id="490570"/>
    <lineage>
        <taxon>Bacteria</taxon>
        <taxon>Bacillati</taxon>
        <taxon>Actinomycetota</taxon>
        <taxon>Actinomycetes</taxon>
        <taxon>Micrococcales</taxon>
        <taxon>Intrasporangiaceae</taxon>
        <taxon>Pedococcus</taxon>
    </lineage>
</organism>
<dbReference type="PROSITE" id="PS50893">
    <property type="entry name" value="ABC_TRANSPORTER_2"/>
    <property type="match status" value="2"/>
</dbReference>
<feature type="transmembrane region" description="Helical" evidence="10">
    <location>
        <begin position="571"/>
        <end position="591"/>
    </location>
</feature>
<dbReference type="Pfam" id="PF00005">
    <property type="entry name" value="ABC_tran"/>
    <property type="match status" value="2"/>
</dbReference>
<dbReference type="SUPFAM" id="SSF52540">
    <property type="entry name" value="P-loop containing nucleoside triphosphate hydrolases"/>
    <property type="match status" value="2"/>
</dbReference>
<keyword evidence="13" id="KW-1185">Reference proteome</keyword>
<dbReference type="Proteomes" id="UP001500556">
    <property type="component" value="Unassembled WGS sequence"/>
</dbReference>
<keyword evidence="4 10" id="KW-0812">Transmembrane</keyword>
<dbReference type="Pfam" id="PF02361">
    <property type="entry name" value="CbiQ"/>
    <property type="match status" value="1"/>
</dbReference>
<dbReference type="Gene3D" id="3.40.50.300">
    <property type="entry name" value="P-loop containing nucleotide triphosphate hydrolases"/>
    <property type="match status" value="2"/>
</dbReference>
<dbReference type="PANTHER" id="PTHR43553:SF24">
    <property type="entry name" value="ENERGY-COUPLING FACTOR TRANSPORTER ATP-BINDING PROTEIN ECFA1"/>
    <property type="match status" value="1"/>
</dbReference>
<evidence type="ECO:0000256" key="5">
    <source>
        <dbReference type="ARBA" id="ARBA00022741"/>
    </source>
</evidence>
<evidence type="ECO:0000256" key="2">
    <source>
        <dbReference type="ARBA" id="ARBA00005417"/>
    </source>
</evidence>
<keyword evidence="8 10" id="KW-0472">Membrane</keyword>
<reference evidence="13" key="1">
    <citation type="journal article" date="2019" name="Int. J. Syst. Evol. Microbiol.">
        <title>The Global Catalogue of Microorganisms (GCM) 10K type strain sequencing project: providing services to taxonomists for standard genome sequencing and annotation.</title>
        <authorList>
            <consortium name="The Broad Institute Genomics Platform"/>
            <consortium name="The Broad Institute Genome Sequencing Center for Infectious Disease"/>
            <person name="Wu L."/>
            <person name="Ma J."/>
        </authorList>
    </citation>
    <scope>NUCLEOTIDE SEQUENCE [LARGE SCALE GENOMIC DNA]</scope>
    <source>
        <strain evidence="13">JCM 18961</strain>
    </source>
</reference>